<proteinExistence type="predicted"/>
<keyword evidence="1" id="KW-0732">Signal</keyword>
<dbReference type="Pfam" id="PF00753">
    <property type="entry name" value="Lactamase_B"/>
    <property type="match status" value="1"/>
</dbReference>
<dbReference type="PANTHER" id="PTHR42951">
    <property type="entry name" value="METALLO-BETA-LACTAMASE DOMAIN-CONTAINING"/>
    <property type="match status" value="1"/>
</dbReference>
<dbReference type="NCBIfam" id="NF012229">
    <property type="entry name" value="bla_class_B_core"/>
    <property type="match status" value="1"/>
</dbReference>
<evidence type="ECO:0000313" key="4">
    <source>
        <dbReference type="Proteomes" id="UP000218767"/>
    </source>
</evidence>
<evidence type="ECO:0000313" key="3">
    <source>
        <dbReference type="EMBL" id="PCI75606.1"/>
    </source>
</evidence>
<dbReference type="EMBL" id="NVUL01000071">
    <property type="protein sequence ID" value="PCI75606.1"/>
    <property type="molecule type" value="Genomic_DNA"/>
</dbReference>
<dbReference type="Proteomes" id="UP000218767">
    <property type="component" value="Unassembled WGS sequence"/>
</dbReference>
<gene>
    <name evidence="3" type="ORF">COB20_12470</name>
</gene>
<name>A0A2A4WZF0_9GAMM</name>
<dbReference type="SMART" id="SM00849">
    <property type="entry name" value="Lactamase_B"/>
    <property type="match status" value="1"/>
</dbReference>
<dbReference type="InterPro" id="IPR001279">
    <property type="entry name" value="Metallo-B-lactamas"/>
</dbReference>
<dbReference type="PANTHER" id="PTHR42951:SF17">
    <property type="entry name" value="METALLO-BETA-LACTAMASE DOMAIN-CONTAINING PROTEIN"/>
    <property type="match status" value="1"/>
</dbReference>
<accession>A0A2A4WZF0</accession>
<feature type="signal peptide" evidence="1">
    <location>
        <begin position="1"/>
        <end position="27"/>
    </location>
</feature>
<reference evidence="4" key="1">
    <citation type="submission" date="2017-08" db="EMBL/GenBank/DDBJ databases">
        <title>A dynamic microbial community with high functional redundancy inhabits the cold, oxic subseafloor aquifer.</title>
        <authorList>
            <person name="Tully B.J."/>
            <person name="Wheat C.G."/>
            <person name="Glazer B.T."/>
            <person name="Huber J.A."/>
        </authorList>
    </citation>
    <scope>NUCLEOTIDE SEQUENCE [LARGE SCALE GENOMIC DNA]</scope>
</reference>
<organism evidence="3 4">
    <name type="scientific">SAR86 cluster bacterium</name>
    <dbReference type="NCBI Taxonomy" id="2030880"/>
    <lineage>
        <taxon>Bacteria</taxon>
        <taxon>Pseudomonadati</taxon>
        <taxon>Pseudomonadota</taxon>
        <taxon>Gammaproteobacteria</taxon>
        <taxon>SAR86 cluster</taxon>
    </lineage>
</organism>
<dbReference type="NCBIfam" id="NF033105">
    <property type="entry name" value="bla_subclass_B3"/>
    <property type="match status" value="1"/>
</dbReference>
<dbReference type="AlphaFoldDB" id="A0A2A4WZF0"/>
<dbReference type="InterPro" id="IPR050855">
    <property type="entry name" value="NDM-1-like"/>
</dbReference>
<evidence type="ECO:0000259" key="2">
    <source>
        <dbReference type="SMART" id="SM00849"/>
    </source>
</evidence>
<sequence length="292" mass="32272">MNTSRFRTSLFTALLSCCVFASSLANAQSDPPEGWVTPYPAFRVIGPLYGVGMLDLSVFLIASDEGHILINTGLADSTETIRRNIESLGFRLEDVRILLTMQAHWDHTAAMAEIKQIADAEVWATAKDARVLEDGGFSDAHFGGRESFNPVEVDRILEQDEIITLGDLRITVHEHPGHTEGSSSYSFQVTEDGRTYDVAIANMGTVNGGKQLVVEPTYAGVAVDFATTYNRQKQMDVDVWVAAHASQYNMHEKYTPGQPYSPDTFVDPMGFIKAIERLETAYLEVIADELDQ</sequence>
<dbReference type="Gene3D" id="3.60.15.10">
    <property type="entry name" value="Ribonuclease Z/Hydroxyacylglutathione hydrolase-like"/>
    <property type="match status" value="1"/>
</dbReference>
<feature type="domain" description="Metallo-beta-lactamase" evidence="2">
    <location>
        <begin position="55"/>
        <end position="244"/>
    </location>
</feature>
<evidence type="ECO:0000256" key="1">
    <source>
        <dbReference type="SAM" id="SignalP"/>
    </source>
</evidence>
<comment type="caution">
    <text evidence="3">The sequence shown here is derived from an EMBL/GenBank/DDBJ whole genome shotgun (WGS) entry which is preliminary data.</text>
</comment>
<protein>
    <submittedName>
        <fullName evidence="3">Subclass B3 metallo-beta-lactamase</fullName>
    </submittedName>
</protein>
<dbReference type="InterPro" id="IPR036866">
    <property type="entry name" value="RibonucZ/Hydroxyglut_hydro"/>
</dbReference>
<dbReference type="SUPFAM" id="SSF56281">
    <property type="entry name" value="Metallo-hydrolase/oxidoreductase"/>
    <property type="match status" value="1"/>
</dbReference>
<feature type="chain" id="PRO_5013059988" evidence="1">
    <location>
        <begin position="28"/>
        <end position="292"/>
    </location>
</feature>